<dbReference type="SMART" id="SM00331">
    <property type="entry name" value="PP2C_SIG"/>
    <property type="match status" value="1"/>
</dbReference>
<dbReference type="SUPFAM" id="SSF81606">
    <property type="entry name" value="PP2C-like"/>
    <property type="match status" value="1"/>
</dbReference>
<organism evidence="2 3">
    <name type="scientific">Alkalicella caledoniensis</name>
    <dbReference type="NCBI Taxonomy" id="2731377"/>
    <lineage>
        <taxon>Bacteria</taxon>
        <taxon>Bacillati</taxon>
        <taxon>Bacillota</taxon>
        <taxon>Clostridia</taxon>
        <taxon>Eubacteriales</taxon>
        <taxon>Proteinivoracaceae</taxon>
        <taxon>Alkalicella</taxon>
    </lineage>
</organism>
<dbReference type="GO" id="GO:0004722">
    <property type="term" value="F:protein serine/threonine phosphatase activity"/>
    <property type="evidence" value="ECO:0007669"/>
    <property type="project" value="InterPro"/>
</dbReference>
<dbReference type="Gene3D" id="3.60.40.10">
    <property type="entry name" value="PPM-type phosphatase domain"/>
    <property type="match status" value="1"/>
</dbReference>
<dbReference type="InterPro" id="IPR001932">
    <property type="entry name" value="PPM-type_phosphatase-like_dom"/>
</dbReference>
<dbReference type="EMBL" id="CP058559">
    <property type="protein sequence ID" value="QNO16348.1"/>
    <property type="molecule type" value="Genomic_DNA"/>
</dbReference>
<dbReference type="Proteomes" id="UP000516160">
    <property type="component" value="Chromosome"/>
</dbReference>
<protein>
    <submittedName>
        <fullName evidence="2">Stp1/IreP family PP2C-type Ser/Thr phosphatase</fullName>
    </submittedName>
</protein>
<feature type="domain" description="PPM-type phosphatase" evidence="1">
    <location>
        <begin position="3"/>
        <end position="233"/>
    </location>
</feature>
<evidence type="ECO:0000313" key="3">
    <source>
        <dbReference type="Proteomes" id="UP000516160"/>
    </source>
</evidence>
<dbReference type="AlphaFoldDB" id="A0A7G9WCD6"/>
<dbReference type="KEGG" id="acae:HYG86_17005"/>
<name>A0A7G9WCD6_ALKCA</name>
<accession>A0A7G9WCD6</accession>
<dbReference type="PROSITE" id="PS51746">
    <property type="entry name" value="PPM_2"/>
    <property type="match status" value="1"/>
</dbReference>
<dbReference type="SMART" id="SM00332">
    <property type="entry name" value="PP2Cc"/>
    <property type="match status" value="1"/>
</dbReference>
<dbReference type="Pfam" id="PF13672">
    <property type="entry name" value="PP2C_2"/>
    <property type="match status" value="1"/>
</dbReference>
<dbReference type="InterPro" id="IPR015655">
    <property type="entry name" value="PP2C"/>
</dbReference>
<keyword evidence="3" id="KW-1185">Reference proteome</keyword>
<reference evidence="2 3" key="1">
    <citation type="submission" date="2020-07" db="EMBL/GenBank/DDBJ databases">
        <title>Alkalicella. sp. LB2 genome.</title>
        <authorList>
            <person name="Postec A."/>
            <person name="Quemeneur M."/>
        </authorList>
    </citation>
    <scope>NUCLEOTIDE SEQUENCE [LARGE SCALE GENOMIC DNA]</scope>
    <source>
        <strain evidence="2 3">LB2</strain>
    </source>
</reference>
<dbReference type="InterPro" id="IPR036457">
    <property type="entry name" value="PPM-type-like_dom_sf"/>
</dbReference>
<evidence type="ECO:0000313" key="2">
    <source>
        <dbReference type="EMBL" id="QNO16348.1"/>
    </source>
</evidence>
<gene>
    <name evidence="2" type="ORF">HYG86_17005</name>
</gene>
<evidence type="ECO:0000259" key="1">
    <source>
        <dbReference type="PROSITE" id="PS51746"/>
    </source>
</evidence>
<dbReference type="NCBIfam" id="NF033484">
    <property type="entry name" value="Stp1_PP2C_phos"/>
    <property type="match status" value="1"/>
</dbReference>
<proteinExistence type="predicted"/>
<sequence length="237" mass="25850">MVRIAAKTHTGLVRENNQDSLCYGESSLGTYLIIADGMGGHNCGEHASKLAVSLLKEKLINSEIIQLKTSIAQVNEEIYQFSEKNETCKGMGTTLTVALVRNGVLNLGHVGDSRAYVLRDNELCQLTTDHSFVQGLLDNGQITQEEAENHPQKNILTQALGTSPDVEIQSLSQKLEPNDIILLCTDGLTNLVTNDEISQVLQENTVEDSAEALLEKALERGATDNITMIIAMIEEVN</sequence>
<dbReference type="PANTHER" id="PTHR47992">
    <property type="entry name" value="PROTEIN PHOSPHATASE"/>
    <property type="match status" value="1"/>
</dbReference>
<dbReference type="RefSeq" id="WP_213166740.1">
    <property type="nucleotide sequence ID" value="NZ_CP058559.1"/>
</dbReference>
<dbReference type="CDD" id="cd00143">
    <property type="entry name" value="PP2Cc"/>
    <property type="match status" value="1"/>
</dbReference>